<comment type="caution">
    <text evidence="1">The sequence shown here is derived from an EMBL/GenBank/DDBJ whole genome shotgun (WGS) entry which is preliminary data.</text>
</comment>
<proteinExistence type="predicted"/>
<gene>
    <name evidence="1" type="ORF">S01H4_10991</name>
</gene>
<dbReference type="AlphaFoldDB" id="X1AJF6"/>
<reference evidence="1" key="1">
    <citation type="journal article" date="2014" name="Front. Microbiol.">
        <title>High frequency of phylogenetically diverse reductive dehalogenase-homologous genes in deep subseafloor sedimentary metagenomes.</title>
        <authorList>
            <person name="Kawai M."/>
            <person name="Futagami T."/>
            <person name="Toyoda A."/>
            <person name="Takaki Y."/>
            <person name="Nishi S."/>
            <person name="Hori S."/>
            <person name="Arai W."/>
            <person name="Tsubouchi T."/>
            <person name="Morono Y."/>
            <person name="Uchiyama I."/>
            <person name="Ito T."/>
            <person name="Fujiyama A."/>
            <person name="Inagaki F."/>
            <person name="Takami H."/>
        </authorList>
    </citation>
    <scope>NUCLEOTIDE SEQUENCE</scope>
    <source>
        <strain evidence="1">Expedition CK06-06</strain>
    </source>
</reference>
<dbReference type="EMBL" id="BART01004344">
    <property type="protein sequence ID" value="GAG69762.1"/>
    <property type="molecule type" value="Genomic_DNA"/>
</dbReference>
<evidence type="ECO:0000313" key="1">
    <source>
        <dbReference type="EMBL" id="GAG69762.1"/>
    </source>
</evidence>
<sequence>NGKGNGKARGLSIFDEARKIYPGTRLGLQTEFDNFVQKHKDWQEILPLLKPAVECQIADRKRKKAANEFVPAWKNFKTWINNRCWEEEPTTIPTDTKSAPSPQAAVCIIDRKPARDYRKNGRGEPIWLCVDCCRAIGDVDWGKMSKPEIERAVEDGKRRPLLFFAFRYFFDDFFHFIYCFTHFSPAFIDMSLNKPIRSFATCSFCCRFRFPYTTKTQTAFL</sequence>
<accession>X1AJF6</accession>
<feature type="non-terminal residue" evidence="1">
    <location>
        <position position="1"/>
    </location>
</feature>
<protein>
    <submittedName>
        <fullName evidence="1">Uncharacterized protein</fullName>
    </submittedName>
</protein>
<name>X1AJF6_9ZZZZ</name>
<organism evidence="1">
    <name type="scientific">marine sediment metagenome</name>
    <dbReference type="NCBI Taxonomy" id="412755"/>
    <lineage>
        <taxon>unclassified sequences</taxon>
        <taxon>metagenomes</taxon>
        <taxon>ecological metagenomes</taxon>
    </lineage>
</organism>